<protein>
    <submittedName>
        <fullName evidence="4">Amidohydrolase family protein</fullName>
    </submittedName>
</protein>
<feature type="chain" id="PRO_5023089172" evidence="1">
    <location>
        <begin position="22"/>
        <end position="585"/>
    </location>
</feature>
<reference evidence="4 5" key="1">
    <citation type="submission" date="2019-08" db="EMBL/GenBank/DDBJ databases">
        <title>Whole genome sequencing of chitin degrading bacteria Chitinophaga pinensis YS16.</title>
        <authorList>
            <person name="Singh R.P."/>
            <person name="Manchanda G."/>
            <person name="Maurya I.K."/>
            <person name="Joshi N.K."/>
            <person name="Srivastava A.K."/>
        </authorList>
    </citation>
    <scope>NUCLEOTIDE SEQUENCE [LARGE SCALE GENOMIC DNA]</scope>
    <source>
        <strain evidence="4 5">YS-16</strain>
    </source>
</reference>
<keyword evidence="5" id="KW-1185">Reference proteome</keyword>
<gene>
    <name evidence="4" type="ORF">FEF09_24090</name>
</gene>
<dbReference type="InterPro" id="IPR051781">
    <property type="entry name" value="Metallo-dep_Hydrolase"/>
</dbReference>
<dbReference type="AlphaFoldDB" id="A0A5C6LME4"/>
<evidence type="ECO:0000313" key="4">
    <source>
        <dbReference type="EMBL" id="TWV95718.1"/>
    </source>
</evidence>
<feature type="domain" description="Amidohydrolase-related" evidence="2">
    <location>
        <begin position="84"/>
        <end position="462"/>
    </location>
</feature>
<sequence>MKRCYLLLKTALIACTLPVYAQSVPGATTKTVCITHANVIDVIHNKTLPDQTIIIENDRIVMTGPSKKLQIPAGATTIDATGRFIMPGMTDAHIHFFQSGGLYTRPDALDLRHVYPYEKDQQWVKDHLNDLMARYLACGITTVADVGGPLRNFTIREQAAKDSLSTNAWVTGPLVSTYLPPNLDKNDPPIVKVTTPEEARALVRKQLPYKPDFIKIWYIVVPGQPAESTLHIVRAAIEESHAHSLKVAVHGTEYETAKLAVSAGADILVHSVDDKLFDNEMLQLLKSHQTVYIPTLTVMHGYKRAFTQQFDFPAHDLAYGDPFMLGTLTDLQHIDSSIAKFSYRQLRALHRVPSEEDTIMLKNLKLAQDAGINIVTGTDAGNIGTLHASSYFTELKAMQSAGLTNIEIIRAATINAAKGFGKDKDYGSVEKGKMADLLLLSKDPLQDLDALSHIETLIHRGKTIDAGKLLPVTPEILAQQQLNAYNARNIDAFLAPYSDSVIITDQATGQVIMKGKEQMRQRYSGLFEKAKNLHCQLVNRMVAGNTVIDQESVTGMGNKPLEAIAIYTIENGKIARVSFISPSKK</sequence>
<dbReference type="InterPro" id="IPR032710">
    <property type="entry name" value="NTF2-like_dom_sf"/>
</dbReference>
<dbReference type="RefSeq" id="WP_146307471.1">
    <property type="nucleotide sequence ID" value="NZ_VOHS01000037.1"/>
</dbReference>
<dbReference type="SUPFAM" id="SSF54427">
    <property type="entry name" value="NTF2-like"/>
    <property type="match status" value="1"/>
</dbReference>
<evidence type="ECO:0000259" key="2">
    <source>
        <dbReference type="Pfam" id="PF01979"/>
    </source>
</evidence>
<dbReference type="PANTHER" id="PTHR43135:SF3">
    <property type="entry name" value="ALPHA-D-RIBOSE 1-METHYLPHOSPHONATE 5-TRIPHOSPHATE DIPHOSPHATASE"/>
    <property type="match status" value="1"/>
</dbReference>
<dbReference type="Proteomes" id="UP000318815">
    <property type="component" value="Unassembled WGS sequence"/>
</dbReference>
<feature type="domain" description="SnoaL-like" evidence="3">
    <location>
        <begin position="479"/>
        <end position="577"/>
    </location>
</feature>
<organism evidence="4 5">
    <name type="scientific">Chitinophaga pinensis</name>
    <dbReference type="NCBI Taxonomy" id="79329"/>
    <lineage>
        <taxon>Bacteria</taxon>
        <taxon>Pseudomonadati</taxon>
        <taxon>Bacteroidota</taxon>
        <taxon>Chitinophagia</taxon>
        <taxon>Chitinophagales</taxon>
        <taxon>Chitinophagaceae</taxon>
        <taxon>Chitinophaga</taxon>
    </lineage>
</organism>
<keyword evidence="1" id="KW-0732">Signal</keyword>
<dbReference type="InterPro" id="IPR037401">
    <property type="entry name" value="SnoaL-like"/>
</dbReference>
<dbReference type="SUPFAM" id="SSF51338">
    <property type="entry name" value="Composite domain of metallo-dependent hydrolases"/>
    <property type="match status" value="1"/>
</dbReference>
<dbReference type="Gene3D" id="3.10.450.50">
    <property type="match status" value="1"/>
</dbReference>
<dbReference type="PANTHER" id="PTHR43135">
    <property type="entry name" value="ALPHA-D-RIBOSE 1-METHYLPHOSPHONATE 5-TRIPHOSPHATE DIPHOSPHATASE"/>
    <property type="match status" value="1"/>
</dbReference>
<dbReference type="EMBL" id="VOHS01000037">
    <property type="protein sequence ID" value="TWV95718.1"/>
    <property type="molecule type" value="Genomic_DNA"/>
</dbReference>
<proteinExistence type="predicted"/>
<dbReference type="Gene3D" id="3.20.20.140">
    <property type="entry name" value="Metal-dependent hydrolases"/>
    <property type="match status" value="2"/>
</dbReference>
<evidence type="ECO:0000313" key="5">
    <source>
        <dbReference type="Proteomes" id="UP000318815"/>
    </source>
</evidence>
<dbReference type="OrthoDB" id="9797498at2"/>
<dbReference type="Gene3D" id="2.30.40.10">
    <property type="entry name" value="Urease, subunit C, domain 1"/>
    <property type="match status" value="2"/>
</dbReference>
<dbReference type="InterPro" id="IPR006680">
    <property type="entry name" value="Amidohydro-rel"/>
</dbReference>
<keyword evidence="4" id="KW-0378">Hydrolase</keyword>
<dbReference type="GO" id="GO:0016810">
    <property type="term" value="F:hydrolase activity, acting on carbon-nitrogen (but not peptide) bonds"/>
    <property type="evidence" value="ECO:0007669"/>
    <property type="project" value="InterPro"/>
</dbReference>
<dbReference type="InterPro" id="IPR011059">
    <property type="entry name" value="Metal-dep_hydrolase_composite"/>
</dbReference>
<name>A0A5C6LME4_9BACT</name>
<dbReference type="Pfam" id="PF01979">
    <property type="entry name" value="Amidohydro_1"/>
    <property type="match status" value="1"/>
</dbReference>
<accession>A0A5C6LME4</accession>
<dbReference type="Pfam" id="PF12680">
    <property type="entry name" value="SnoaL_2"/>
    <property type="match status" value="1"/>
</dbReference>
<comment type="caution">
    <text evidence="4">The sequence shown here is derived from an EMBL/GenBank/DDBJ whole genome shotgun (WGS) entry which is preliminary data.</text>
</comment>
<feature type="signal peptide" evidence="1">
    <location>
        <begin position="1"/>
        <end position="21"/>
    </location>
</feature>
<dbReference type="SUPFAM" id="SSF51556">
    <property type="entry name" value="Metallo-dependent hydrolases"/>
    <property type="match status" value="1"/>
</dbReference>
<evidence type="ECO:0000259" key="3">
    <source>
        <dbReference type="Pfam" id="PF12680"/>
    </source>
</evidence>
<dbReference type="InterPro" id="IPR032466">
    <property type="entry name" value="Metal_Hydrolase"/>
</dbReference>
<evidence type="ECO:0000256" key="1">
    <source>
        <dbReference type="SAM" id="SignalP"/>
    </source>
</evidence>